<evidence type="ECO:0000313" key="6">
    <source>
        <dbReference type="EMBL" id="CAD7248453.1"/>
    </source>
</evidence>
<evidence type="ECO:0000313" key="7">
    <source>
        <dbReference type="Proteomes" id="UP000677054"/>
    </source>
</evidence>
<keyword evidence="7" id="KW-1185">Reference proteome</keyword>
<keyword evidence="4" id="KW-0067">ATP-binding</keyword>
<evidence type="ECO:0000256" key="1">
    <source>
        <dbReference type="ARBA" id="ARBA00008874"/>
    </source>
</evidence>
<sequence length="181" mass="19998">MRTKELRTADLGATTFFAASHPPDGCGSNGLPLTPNSIVILGKFQALRTLSHPNIVSYVDIVRGKHGEVLTAYVDVDLGVSPKTNGTLALFPERLMVVSEHHQFSLAAILKERNEPLNEQETTWIARGCLQGLSYLHHHGIIHRNLHPRNILLAQKGDVKLSEYGLYHMTDNGRAVFFPIG</sequence>
<accession>A0A7R8XEM5</accession>
<dbReference type="InterPro" id="IPR051931">
    <property type="entry name" value="PAK3-like"/>
</dbReference>
<evidence type="ECO:0000259" key="5">
    <source>
        <dbReference type="PROSITE" id="PS50011"/>
    </source>
</evidence>
<dbReference type="EMBL" id="CAJPEV010001851">
    <property type="protein sequence ID" value="CAG0894602.1"/>
    <property type="molecule type" value="Genomic_DNA"/>
</dbReference>
<keyword evidence="3" id="KW-0547">Nucleotide-binding</keyword>
<organism evidence="6">
    <name type="scientific">Darwinula stevensoni</name>
    <dbReference type="NCBI Taxonomy" id="69355"/>
    <lineage>
        <taxon>Eukaryota</taxon>
        <taxon>Metazoa</taxon>
        <taxon>Ecdysozoa</taxon>
        <taxon>Arthropoda</taxon>
        <taxon>Crustacea</taxon>
        <taxon>Oligostraca</taxon>
        <taxon>Ostracoda</taxon>
        <taxon>Podocopa</taxon>
        <taxon>Podocopida</taxon>
        <taxon>Darwinulocopina</taxon>
        <taxon>Darwinuloidea</taxon>
        <taxon>Darwinulidae</taxon>
        <taxon>Darwinula</taxon>
    </lineage>
</organism>
<dbReference type="Gene3D" id="1.10.510.10">
    <property type="entry name" value="Transferase(Phosphotransferase) domain 1"/>
    <property type="match status" value="1"/>
</dbReference>
<gene>
    <name evidence="6" type="ORF">DSTB1V02_LOCUS8265</name>
</gene>
<proteinExistence type="inferred from homology"/>
<dbReference type="PROSITE" id="PS50011">
    <property type="entry name" value="PROTEIN_KINASE_DOM"/>
    <property type="match status" value="1"/>
</dbReference>
<protein>
    <recommendedName>
        <fullName evidence="2">non-specific serine/threonine protein kinase</fullName>
        <ecNumber evidence="2">2.7.11.1</ecNumber>
    </recommendedName>
</protein>
<dbReference type="OrthoDB" id="1668230at2759"/>
<feature type="domain" description="Protein kinase" evidence="5">
    <location>
        <begin position="1"/>
        <end position="181"/>
    </location>
</feature>
<dbReference type="Pfam" id="PF00069">
    <property type="entry name" value="Pkinase"/>
    <property type="match status" value="1"/>
</dbReference>
<dbReference type="PANTHER" id="PTHR45832:SF22">
    <property type="entry name" value="SERINE_THREONINE-PROTEIN KINASE SAMKA-RELATED"/>
    <property type="match status" value="1"/>
</dbReference>
<dbReference type="GO" id="GO:0004674">
    <property type="term" value="F:protein serine/threonine kinase activity"/>
    <property type="evidence" value="ECO:0007669"/>
    <property type="project" value="UniProtKB-EC"/>
</dbReference>
<dbReference type="EMBL" id="LR901368">
    <property type="protein sequence ID" value="CAD7248453.1"/>
    <property type="molecule type" value="Genomic_DNA"/>
</dbReference>
<dbReference type="EC" id="2.7.11.1" evidence="2"/>
<evidence type="ECO:0000256" key="2">
    <source>
        <dbReference type="ARBA" id="ARBA00012513"/>
    </source>
</evidence>
<dbReference type="GO" id="GO:0005524">
    <property type="term" value="F:ATP binding"/>
    <property type="evidence" value="ECO:0007669"/>
    <property type="project" value="UniProtKB-KW"/>
</dbReference>
<dbReference type="PANTHER" id="PTHR45832">
    <property type="entry name" value="SERINE/THREONINE-PROTEIN KINASE SAMKA-RELATED-RELATED"/>
    <property type="match status" value="1"/>
</dbReference>
<dbReference type="InterPro" id="IPR000719">
    <property type="entry name" value="Prot_kinase_dom"/>
</dbReference>
<evidence type="ECO:0000256" key="3">
    <source>
        <dbReference type="ARBA" id="ARBA00022741"/>
    </source>
</evidence>
<dbReference type="AlphaFoldDB" id="A0A7R8XEM5"/>
<dbReference type="Proteomes" id="UP000677054">
    <property type="component" value="Unassembled WGS sequence"/>
</dbReference>
<name>A0A7R8XEM5_9CRUS</name>
<comment type="similarity">
    <text evidence="1">Belongs to the protein kinase superfamily. STE Ser/Thr protein kinase family. STE20 subfamily.</text>
</comment>
<reference evidence="6" key="1">
    <citation type="submission" date="2020-11" db="EMBL/GenBank/DDBJ databases">
        <authorList>
            <person name="Tran Van P."/>
        </authorList>
    </citation>
    <scope>NUCLEOTIDE SEQUENCE</scope>
</reference>
<evidence type="ECO:0000256" key="4">
    <source>
        <dbReference type="ARBA" id="ARBA00022840"/>
    </source>
</evidence>
<dbReference type="SUPFAM" id="SSF56112">
    <property type="entry name" value="Protein kinase-like (PK-like)"/>
    <property type="match status" value="1"/>
</dbReference>
<dbReference type="InterPro" id="IPR011009">
    <property type="entry name" value="Kinase-like_dom_sf"/>
</dbReference>